<organism evidence="1 2">
    <name type="scientific">Actinocorallia herbida</name>
    <dbReference type="NCBI Taxonomy" id="58109"/>
    <lineage>
        <taxon>Bacteria</taxon>
        <taxon>Bacillati</taxon>
        <taxon>Actinomycetota</taxon>
        <taxon>Actinomycetes</taxon>
        <taxon>Streptosporangiales</taxon>
        <taxon>Thermomonosporaceae</taxon>
        <taxon>Actinocorallia</taxon>
    </lineage>
</organism>
<dbReference type="AlphaFoldDB" id="A0A3N1CSI9"/>
<comment type="caution">
    <text evidence="1">The sequence shown here is derived from an EMBL/GenBank/DDBJ whole genome shotgun (WGS) entry which is preliminary data.</text>
</comment>
<gene>
    <name evidence="1" type="ORF">EDD29_1797</name>
</gene>
<proteinExistence type="predicted"/>
<evidence type="ECO:0000313" key="2">
    <source>
        <dbReference type="Proteomes" id="UP000272400"/>
    </source>
</evidence>
<evidence type="ECO:0000313" key="1">
    <source>
        <dbReference type="EMBL" id="ROO84277.1"/>
    </source>
</evidence>
<protein>
    <submittedName>
        <fullName evidence="1">Uncharacterized protein</fullName>
    </submittedName>
</protein>
<name>A0A3N1CSI9_9ACTN</name>
<dbReference type="RefSeq" id="WP_148085907.1">
    <property type="nucleotide sequence ID" value="NZ_RJKE01000001.1"/>
</dbReference>
<keyword evidence="2" id="KW-1185">Reference proteome</keyword>
<dbReference type="Proteomes" id="UP000272400">
    <property type="component" value="Unassembled WGS sequence"/>
</dbReference>
<accession>A0A3N1CSI9</accession>
<sequence>MLYLDALRKRAQVKGPADLKRACDAAAKLGLQGGRGYSRTTYWRWLSKGGLEEVPTGSLLEAIARACHANGLSRRTPQTDEALHTLLAEVKHRLEICERRSEDLGLLIRRGHLAHRIETDPRFEPVRPCPDGLFALRTPLRPDEQHDLLWRWPYGRVVVARLAADDAEASFQAAVLLAALGRDGRRVLRMLGEAASRGHDEALDLLDQSPAGLDLPLLRLAGERRAEAAESVGYLDAAEAFRAAIPELGPGWNLLSAPVVLPETPA</sequence>
<reference evidence="1 2" key="1">
    <citation type="submission" date="2018-11" db="EMBL/GenBank/DDBJ databases">
        <title>Sequencing the genomes of 1000 actinobacteria strains.</title>
        <authorList>
            <person name="Klenk H.-P."/>
        </authorList>
    </citation>
    <scope>NUCLEOTIDE SEQUENCE [LARGE SCALE GENOMIC DNA]</scope>
    <source>
        <strain evidence="1 2">DSM 44254</strain>
    </source>
</reference>
<dbReference type="EMBL" id="RJKE01000001">
    <property type="protein sequence ID" value="ROO84277.1"/>
    <property type="molecule type" value="Genomic_DNA"/>
</dbReference>